<sequence>MQRSHLSSITNAFILTRRWLLADYGSGDDSGSRIEHSAEMRRRFSRFVTETIVLGDEQRRASKIVLDERGLVFHIWTALVSVACLCNFFTITVSVFEEVRLYFYRQWIALNLICDFVFLLDMFVQTRISFFEDGIKVEEASRTSRHYFSSKRFFLDVIALLPFDLLVLIRDEFLLFRLNRALKCYRIVDFVSVAETRTTFPTLLVVGQLMLACLFIFHWNACGYYLVSTFYTATPAVDRSDWAFTFDKIKDPEIARCGWFRKGIECAFNESGRDISRREEYIEELGGYWMNRSVSLHFSDFTKKYALSMYWSALTITTLGEQPEPDESPQNVMEILDTIVGILFFAVIMGMVGDLVANANATRQDLRADLDGAKSYMKNRGVNSELQRRVVEWFDYTLSKKVVVNEKHISQNASIPTRLNGQIAISIHVNAISKMSLFQDCEDEFLSEVMMRLKLRMFSPGDFVCQKGELCKELFIVKRGLLQAETENGFAVFIIDEECAYGELELVGRCTCRRDFSVKSVGYSDVFILTREDLWDIFEDFPNEKIRLCAKGTFASKHLPNETNQTDSAFEFDEIRASSLDERLNQILQGIKKLERVINENFDNYKCTFNEIKQRLTRLESVYRLHRRDIRNGILR</sequence>
<proteinExistence type="predicted"/>
<dbReference type="Pfam" id="PF00520">
    <property type="entry name" value="Ion_trans"/>
    <property type="match status" value="1"/>
</dbReference>
<feature type="transmembrane region" description="Helical" evidence="9">
    <location>
        <begin position="71"/>
        <end position="96"/>
    </location>
</feature>
<dbReference type="PANTHER" id="PTHR45638:SF14">
    <property type="entry name" value="CYCLIC NUCLEOTIDE-BINDING DOMAIN-CONTAINING PROTEIN"/>
    <property type="match status" value="1"/>
</dbReference>
<accession>A0A0B2VP54</accession>
<evidence type="ECO:0000259" key="10">
    <source>
        <dbReference type="PROSITE" id="PS50042"/>
    </source>
</evidence>
<feature type="transmembrane region" description="Helical" evidence="9">
    <location>
        <begin position="102"/>
        <end position="120"/>
    </location>
</feature>
<dbReference type="InterPro" id="IPR018488">
    <property type="entry name" value="cNMP-bd_CS"/>
</dbReference>
<feature type="domain" description="Cyclic nucleotide-binding" evidence="10">
    <location>
        <begin position="437"/>
        <end position="538"/>
    </location>
</feature>
<keyword evidence="5" id="KW-0406">Ion transport</keyword>
<dbReference type="InterPro" id="IPR018490">
    <property type="entry name" value="cNMP-bd_dom_sf"/>
</dbReference>
<dbReference type="GO" id="GO:0030553">
    <property type="term" value="F:cGMP binding"/>
    <property type="evidence" value="ECO:0007669"/>
    <property type="project" value="TreeGrafter"/>
</dbReference>
<protein>
    <submittedName>
        <fullName evidence="11">Cyclic nucleotide-gated cation channel alpha-3</fullName>
    </submittedName>
</protein>
<feature type="transmembrane region" description="Helical" evidence="9">
    <location>
        <begin position="335"/>
        <end position="357"/>
    </location>
</feature>
<dbReference type="Gene3D" id="1.10.287.70">
    <property type="match status" value="1"/>
</dbReference>
<dbReference type="Proteomes" id="UP000031036">
    <property type="component" value="Unassembled WGS sequence"/>
</dbReference>
<comment type="subcellular location">
    <subcellularLocation>
        <location evidence="1">Membrane</location>
        <topology evidence="1">Multi-pass membrane protein</topology>
    </subcellularLocation>
</comment>
<dbReference type="EMBL" id="JPKZ01001210">
    <property type="protein sequence ID" value="KHN83217.1"/>
    <property type="molecule type" value="Genomic_DNA"/>
</dbReference>
<dbReference type="SUPFAM" id="SSF81324">
    <property type="entry name" value="Voltage-gated potassium channels"/>
    <property type="match status" value="1"/>
</dbReference>
<evidence type="ECO:0000256" key="9">
    <source>
        <dbReference type="SAM" id="Phobius"/>
    </source>
</evidence>
<dbReference type="PANTHER" id="PTHR45638">
    <property type="entry name" value="CYCLIC NUCLEOTIDE-GATED CATION CHANNEL SUBUNIT A"/>
    <property type="match status" value="1"/>
</dbReference>
<dbReference type="GO" id="GO:0044877">
    <property type="term" value="F:protein-containing complex binding"/>
    <property type="evidence" value="ECO:0007669"/>
    <property type="project" value="TreeGrafter"/>
</dbReference>
<gene>
    <name evidence="11" type="primary">Cnga3</name>
    <name evidence="11" type="ORF">Tcan_11879</name>
</gene>
<dbReference type="GO" id="GO:0005223">
    <property type="term" value="F:intracellularly cGMP-activated cation channel activity"/>
    <property type="evidence" value="ECO:0007669"/>
    <property type="project" value="TreeGrafter"/>
</dbReference>
<keyword evidence="8" id="KW-0407">Ion channel</keyword>
<dbReference type="GO" id="GO:0017071">
    <property type="term" value="C:intracellular cyclic nucleotide activated cation channel complex"/>
    <property type="evidence" value="ECO:0007669"/>
    <property type="project" value="TreeGrafter"/>
</dbReference>
<dbReference type="CDD" id="cd00038">
    <property type="entry name" value="CAP_ED"/>
    <property type="match status" value="1"/>
</dbReference>
<dbReference type="InterPro" id="IPR000595">
    <property type="entry name" value="cNMP-bd_dom"/>
</dbReference>
<dbReference type="Gene3D" id="1.10.287.630">
    <property type="entry name" value="Helix hairpin bin"/>
    <property type="match status" value="1"/>
</dbReference>
<dbReference type="GO" id="GO:0005886">
    <property type="term" value="C:plasma membrane"/>
    <property type="evidence" value="ECO:0007669"/>
    <property type="project" value="TreeGrafter"/>
</dbReference>
<dbReference type="Gene3D" id="2.60.120.10">
    <property type="entry name" value="Jelly Rolls"/>
    <property type="match status" value="1"/>
</dbReference>
<keyword evidence="2" id="KW-0813">Transport</keyword>
<dbReference type="FunFam" id="1.10.287.630:FF:000001">
    <property type="entry name" value="Cyclic nucleotide-gated channel alpha 3"/>
    <property type="match status" value="1"/>
</dbReference>
<dbReference type="SUPFAM" id="SSF51206">
    <property type="entry name" value="cAMP-binding domain-like"/>
    <property type="match status" value="1"/>
</dbReference>
<comment type="caution">
    <text evidence="11">The sequence shown here is derived from an EMBL/GenBank/DDBJ whole genome shotgun (WGS) entry which is preliminary data.</text>
</comment>
<evidence type="ECO:0000256" key="5">
    <source>
        <dbReference type="ARBA" id="ARBA00023065"/>
    </source>
</evidence>
<dbReference type="STRING" id="6265.A0A0B2VP54"/>
<keyword evidence="7" id="KW-1071">Ligand-gated ion channel</keyword>
<evidence type="ECO:0000256" key="2">
    <source>
        <dbReference type="ARBA" id="ARBA00022448"/>
    </source>
</evidence>
<evidence type="ECO:0000256" key="1">
    <source>
        <dbReference type="ARBA" id="ARBA00004141"/>
    </source>
</evidence>
<dbReference type="AlphaFoldDB" id="A0A0B2VP54"/>
<keyword evidence="4 9" id="KW-1133">Transmembrane helix</keyword>
<dbReference type="InterPro" id="IPR005821">
    <property type="entry name" value="Ion_trans_dom"/>
</dbReference>
<dbReference type="GO" id="GO:0005222">
    <property type="term" value="F:intracellularly cAMP-activated cation channel activity"/>
    <property type="evidence" value="ECO:0007669"/>
    <property type="project" value="TreeGrafter"/>
</dbReference>
<evidence type="ECO:0000256" key="7">
    <source>
        <dbReference type="ARBA" id="ARBA00023286"/>
    </source>
</evidence>
<dbReference type="PROSITE" id="PS50042">
    <property type="entry name" value="CNMP_BINDING_3"/>
    <property type="match status" value="1"/>
</dbReference>
<keyword evidence="6 9" id="KW-0472">Membrane</keyword>
<dbReference type="InterPro" id="IPR014710">
    <property type="entry name" value="RmlC-like_jellyroll"/>
</dbReference>
<organism evidence="11 12">
    <name type="scientific">Toxocara canis</name>
    <name type="common">Canine roundworm</name>
    <dbReference type="NCBI Taxonomy" id="6265"/>
    <lineage>
        <taxon>Eukaryota</taxon>
        <taxon>Metazoa</taxon>
        <taxon>Ecdysozoa</taxon>
        <taxon>Nematoda</taxon>
        <taxon>Chromadorea</taxon>
        <taxon>Rhabditida</taxon>
        <taxon>Spirurina</taxon>
        <taxon>Ascaridomorpha</taxon>
        <taxon>Ascaridoidea</taxon>
        <taxon>Toxocaridae</taxon>
        <taxon>Toxocara</taxon>
    </lineage>
</organism>
<dbReference type="OrthoDB" id="421226at2759"/>
<name>A0A0B2VP54_TOXCA</name>
<evidence type="ECO:0000313" key="11">
    <source>
        <dbReference type="EMBL" id="KHN83217.1"/>
    </source>
</evidence>
<dbReference type="Pfam" id="PF00027">
    <property type="entry name" value="cNMP_binding"/>
    <property type="match status" value="1"/>
</dbReference>
<evidence type="ECO:0000313" key="12">
    <source>
        <dbReference type="Proteomes" id="UP000031036"/>
    </source>
</evidence>
<dbReference type="SMART" id="SM00100">
    <property type="entry name" value="cNMP"/>
    <property type="match status" value="1"/>
</dbReference>
<keyword evidence="12" id="KW-1185">Reference proteome</keyword>
<dbReference type="OMA" id="DMERWMN"/>
<evidence type="ECO:0000256" key="4">
    <source>
        <dbReference type="ARBA" id="ARBA00022989"/>
    </source>
</evidence>
<reference evidence="11 12" key="1">
    <citation type="submission" date="2014-11" db="EMBL/GenBank/DDBJ databases">
        <title>Genetic blueprint of the zoonotic pathogen Toxocara canis.</title>
        <authorList>
            <person name="Zhu X.-Q."/>
            <person name="Korhonen P.K."/>
            <person name="Cai H."/>
            <person name="Young N.D."/>
            <person name="Nejsum P."/>
            <person name="von Samson-Himmelstjerna G."/>
            <person name="Boag P.R."/>
            <person name="Tan P."/>
            <person name="Li Q."/>
            <person name="Min J."/>
            <person name="Yang Y."/>
            <person name="Wang X."/>
            <person name="Fang X."/>
            <person name="Hall R.S."/>
            <person name="Hofmann A."/>
            <person name="Sternberg P.W."/>
            <person name="Jex A.R."/>
            <person name="Gasser R.B."/>
        </authorList>
    </citation>
    <scope>NUCLEOTIDE SEQUENCE [LARGE SCALE GENOMIC DNA]</scope>
    <source>
        <strain evidence="11">PN_DK_2014</strain>
    </source>
</reference>
<keyword evidence="3 9" id="KW-0812">Transmembrane</keyword>
<evidence type="ECO:0000256" key="6">
    <source>
        <dbReference type="ARBA" id="ARBA00023136"/>
    </source>
</evidence>
<feature type="transmembrane region" description="Helical" evidence="9">
    <location>
        <begin position="200"/>
        <end position="219"/>
    </location>
</feature>
<dbReference type="PROSITE" id="PS00888">
    <property type="entry name" value="CNMP_BINDING_1"/>
    <property type="match status" value="1"/>
</dbReference>
<evidence type="ECO:0000256" key="8">
    <source>
        <dbReference type="ARBA" id="ARBA00023303"/>
    </source>
</evidence>
<evidence type="ECO:0000256" key="3">
    <source>
        <dbReference type="ARBA" id="ARBA00022692"/>
    </source>
</evidence>
<dbReference type="InterPro" id="IPR050866">
    <property type="entry name" value="CNG_cation_channel"/>
</dbReference>